<feature type="transmembrane region" description="Helical" evidence="1">
    <location>
        <begin position="38"/>
        <end position="59"/>
    </location>
</feature>
<evidence type="ECO:0000313" key="3">
    <source>
        <dbReference type="Proteomes" id="UP001210502"/>
    </source>
</evidence>
<organism evidence="2 3">
    <name type="scientific">Lactobacillus delbrueckii</name>
    <dbReference type="NCBI Taxonomy" id="1584"/>
    <lineage>
        <taxon>Bacteria</taxon>
        <taxon>Bacillati</taxon>
        <taxon>Bacillota</taxon>
        <taxon>Bacilli</taxon>
        <taxon>Lactobacillales</taxon>
        <taxon>Lactobacillaceae</taxon>
        <taxon>Lactobacillus</taxon>
    </lineage>
</organism>
<keyword evidence="1" id="KW-0472">Membrane</keyword>
<dbReference type="EMBL" id="JAQIEY010000024">
    <property type="protein sequence ID" value="MDA3768315.1"/>
    <property type="molecule type" value="Genomic_DNA"/>
</dbReference>
<evidence type="ECO:0000313" key="2">
    <source>
        <dbReference type="EMBL" id="MDA3768315.1"/>
    </source>
</evidence>
<gene>
    <name evidence="2" type="ORF">PF586_07600</name>
</gene>
<sequence>MIPNSLLISIFASGLLLGFILAVPFAPKLQEIRDFFRYRIGYWNMLIPIGIIVVTNAAAYSMLNIAGLALLVPFDLIFIGATIADYLRDRKFNSGKQKQDHGQDN</sequence>
<keyword evidence="1" id="KW-1133">Transmembrane helix</keyword>
<comment type="caution">
    <text evidence="2">The sequence shown here is derived from an EMBL/GenBank/DDBJ whole genome shotgun (WGS) entry which is preliminary data.</text>
</comment>
<dbReference type="RefSeq" id="WP_260265474.1">
    <property type="nucleotide sequence ID" value="NZ_JAQIEY010000024.1"/>
</dbReference>
<name>A0AAW5YXH4_9LACO</name>
<protein>
    <submittedName>
        <fullName evidence="2">Uncharacterized protein</fullName>
    </submittedName>
</protein>
<dbReference type="Proteomes" id="UP001210502">
    <property type="component" value="Unassembled WGS sequence"/>
</dbReference>
<keyword evidence="1" id="KW-0812">Transmembrane</keyword>
<proteinExistence type="predicted"/>
<evidence type="ECO:0000256" key="1">
    <source>
        <dbReference type="SAM" id="Phobius"/>
    </source>
</evidence>
<feature type="transmembrane region" description="Helical" evidence="1">
    <location>
        <begin position="6"/>
        <end position="26"/>
    </location>
</feature>
<dbReference type="AlphaFoldDB" id="A0AAW5YXH4"/>
<feature type="transmembrane region" description="Helical" evidence="1">
    <location>
        <begin position="65"/>
        <end position="87"/>
    </location>
</feature>
<reference evidence="2" key="1">
    <citation type="submission" date="2023-01" db="EMBL/GenBank/DDBJ databases">
        <title>Sequencing of the bacterial strains from artisanal fermented milk Matsoni.</title>
        <authorList>
            <person name="Rozman V."/>
            <person name="Accetto T."/>
            <person name="Bogovic Matijasic B."/>
        </authorList>
    </citation>
    <scope>NUCLEOTIDE SEQUENCE</scope>
    <source>
        <strain evidence="2">Lbl333</strain>
    </source>
</reference>
<accession>A0AAW5YXH4</accession>